<feature type="region of interest" description="Disordered" evidence="2">
    <location>
        <begin position="378"/>
        <end position="422"/>
    </location>
</feature>
<feature type="compositionally biased region" description="Polar residues" evidence="2">
    <location>
        <begin position="396"/>
        <end position="411"/>
    </location>
</feature>
<dbReference type="AlphaFoldDB" id="A0A6G8B207"/>
<evidence type="ECO:0000256" key="3">
    <source>
        <dbReference type="SAM" id="Phobius"/>
    </source>
</evidence>
<name>A0A6G8B207_9LACO</name>
<evidence type="ECO:0000256" key="2">
    <source>
        <dbReference type="SAM" id="MobiDB-lite"/>
    </source>
</evidence>
<reference evidence="5 6" key="1">
    <citation type="submission" date="2020-03" db="EMBL/GenBank/DDBJ databases">
        <title>Weissella sp. nov., isolated from Cybister lewisianus.</title>
        <authorList>
            <person name="Hyun D.-W."/>
            <person name="Bae J.-W."/>
        </authorList>
    </citation>
    <scope>NUCLEOTIDE SEQUENCE [LARGE SCALE GENOMIC DNA]</scope>
    <source>
        <strain evidence="5 6">HDW19</strain>
    </source>
</reference>
<keyword evidence="3" id="KW-0472">Membrane</keyword>
<organism evidence="5 6">
    <name type="scientific">Weissella coleopterorum</name>
    <dbReference type="NCBI Taxonomy" id="2714949"/>
    <lineage>
        <taxon>Bacteria</taxon>
        <taxon>Bacillati</taxon>
        <taxon>Bacillota</taxon>
        <taxon>Bacilli</taxon>
        <taxon>Lactobacillales</taxon>
        <taxon>Lactobacillaceae</taxon>
        <taxon>Weissella</taxon>
    </lineage>
</organism>
<keyword evidence="3" id="KW-1133">Transmembrane helix</keyword>
<keyword evidence="3" id="KW-0812">Transmembrane</keyword>
<evidence type="ECO:0000313" key="6">
    <source>
        <dbReference type="Proteomes" id="UP000500741"/>
    </source>
</evidence>
<evidence type="ECO:0000256" key="1">
    <source>
        <dbReference type="ARBA" id="ARBA00022737"/>
    </source>
</evidence>
<dbReference type="InterPro" id="IPR032675">
    <property type="entry name" value="LRR_dom_sf"/>
</dbReference>
<dbReference type="Pfam" id="PF06458">
    <property type="entry name" value="MucBP"/>
    <property type="match status" value="2"/>
</dbReference>
<dbReference type="InterPro" id="IPR009459">
    <property type="entry name" value="MucBP_dom"/>
</dbReference>
<feature type="domain" description="MucBP" evidence="4">
    <location>
        <begin position="244"/>
        <end position="306"/>
    </location>
</feature>
<feature type="transmembrane region" description="Helical" evidence="3">
    <location>
        <begin position="447"/>
        <end position="466"/>
    </location>
</feature>
<keyword evidence="1" id="KW-0677">Repeat</keyword>
<dbReference type="Gene3D" id="3.10.20.320">
    <property type="entry name" value="Putative peptidoglycan bound protein (lpxtg motif)"/>
    <property type="match status" value="2"/>
</dbReference>
<evidence type="ECO:0000313" key="5">
    <source>
        <dbReference type="EMBL" id="QIL51267.1"/>
    </source>
</evidence>
<gene>
    <name evidence="5" type="ORF">G7084_03615</name>
</gene>
<protein>
    <submittedName>
        <fullName evidence="5">MucBP domain-containing protein</fullName>
    </submittedName>
</protein>
<dbReference type="EMBL" id="CP049888">
    <property type="protein sequence ID" value="QIL51267.1"/>
    <property type="molecule type" value="Genomic_DNA"/>
</dbReference>
<sequence length="470" mass="52314">MPSNNDLRYYDYLALNDNPITDETMNVFKNKTFNRLSHLGLSGTEITNLDALEDIKITSNGRRLATIDLDDNHNIGDNFDHILVNLHNIGSWQISMNNDNINDIEGIQKLNPSRIGGGSKLQLNENHIITLEPLREHAPYFADFEFNNETKILPKKELTKNSFSQDSLIYDLDSYVEVHNGSLSNASGIWHKQNHQMFWSDIKPNTTNLISCWQEIVPELGINNDTPFNGKIIQPIIYKIKAAKVTAKYIDESGKEIAKSEVKSGNIEDTYKTEQKDIEGYTFKEVQGNESGKFTDKAQTVTYVYTKDPVKGADVTAKYVDESGKEIAQSEVKSGNIGDKYTTEKKDIKGYTFKEVEGSITGTLSDKAQTVTYIYVKNDDSENQTDPSEPAKPDTPDNSGDTDNPVNNNESNDADKTTDSNSTIKNVVNDVVEGAQTLLPKTAAEKLTLTGVLIAVVVSLAGIIILNKRK</sequence>
<accession>A0A6G8B207</accession>
<feature type="domain" description="MucBP" evidence="4">
    <location>
        <begin position="314"/>
        <end position="375"/>
    </location>
</feature>
<evidence type="ECO:0000259" key="4">
    <source>
        <dbReference type="Pfam" id="PF06458"/>
    </source>
</evidence>
<keyword evidence="6" id="KW-1185">Reference proteome</keyword>
<dbReference type="KEGG" id="wco:G7084_03615"/>
<dbReference type="SUPFAM" id="SSF52047">
    <property type="entry name" value="RNI-like"/>
    <property type="match status" value="1"/>
</dbReference>
<dbReference type="Proteomes" id="UP000500741">
    <property type="component" value="Chromosome"/>
</dbReference>
<dbReference type="Gene3D" id="3.80.10.10">
    <property type="entry name" value="Ribonuclease Inhibitor"/>
    <property type="match status" value="1"/>
</dbReference>
<proteinExistence type="predicted"/>